<evidence type="ECO:0008006" key="3">
    <source>
        <dbReference type="Google" id="ProtNLM"/>
    </source>
</evidence>
<keyword evidence="2" id="KW-1185">Reference proteome</keyword>
<dbReference type="SUPFAM" id="SSF56672">
    <property type="entry name" value="DNA/RNA polymerases"/>
    <property type="match status" value="1"/>
</dbReference>
<dbReference type="PANTHER" id="PTHR37984:SF5">
    <property type="entry name" value="PROTEIN NYNRIN-LIKE"/>
    <property type="match status" value="1"/>
</dbReference>
<dbReference type="Gene3D" id="3.30.70.270">
    <property type="match status" value="1"/>
</dbReference>
<dbReference type="AlphaFoldDB" id="A0A9Q3HZG1"/>
<sequence>MYGIDLHNKKDRYFTIGDNICQKFAFLTFKRQISESEFSTLLYDHKEAFASAKEPLGAIIGHEADIILDIERPYPTILRRPANPASPKSREALEIHIKELLDLGVIREVGHNEAVEITTPVIVAWHNGKYRMVGDFRALNTYTVPDRYPMPKIPIALTQISQAVYLNYFLKGWASEVITDCTSYKSLLKMKTPSRHMLRWQIAIKEYRSNMNIVHKDGNIHKNSDGLSRWALPNNIDNPAYVPEVPSPHIPIEGIRIADLNTTFFKEVRNSYTQDNNCIILCQLLTEYCNNNSFIHALDEVWKKSYYEKIFHLLDGIGYHITKHACVMTVVNRSLVNLVLEECHDSPFSGNLFGDRIRENIKTCIWWPMWQKDV</sequence>
<accession>A0A9Q3HZG1</accession>
<gene>
    <name evidence="1" type="ORF">O181_061517</name>
</gene>
<reference evidence="1" key="1">
    <citation type="submission" date="2021-03" db="EMBL/GenBank/DDBJ databases">
        <title>Draft genome sequence of rust myrtle Austropuccinia psidii MF-1, a brazilian biotype.</title>
        <authorList>
            <person name="Quecine M.C."/>
            <person name="Pachon D.M.R."/>
            <person name="Bonatelli M.L."/>
            <person name="Correr F.H."/>
            <person name="Franceschini L.M."/>
            <person name="Leite T.F."/>
            <person name="Margarido G.R.A."/>
            <person name="Almeida C.A."/>
            <person name="Ferrarezi J.A."/>
            <person name="Labate C.A."/>
        </authorList>
    </citation>
    <scope>NUCLEOTIDE SEQUENCE</scope>
    <source>
        <strain evidence="1">MF-1</strain>
    </source>
</reference>
<dbReference type="Proteomes" id="UP000765509">
    <property type="component" value="Unassembled WGS sequence"/>
</dbReference>
<proteinExistence type="predicted"/>
<dbReference type="PANTHER" id="PTHR37984">
    <property type="entry name" value="PROTEIN CBG26694"/>
    <property type="match status" value="1"/>
</dbReference>
<protein>
    <recommendedName>
        <fullName evidence="3">Reverse transcriptase RNase H-like domain-containing protein</fullName>
    </recommendedName>
</protein>
<evidence type="ECO:0000313" key="2">
    <source>
        <dbReference type="Proteomes" id="UP000765509"/>
    </source>
</evidence>
<dbReference type="EMBL" id="AVOT02029097">
    <property type="protein sequence ID" value="MBW0521802.1"/>
    <property type="molecule type" value="Genomic_DNA"/>
</dbReference>
<comment type="caution">
    <text evidence="1">The sequence shown here is derived from an EMBL/GenBank/DDBJ whole genome shotgun (WGS) entry which is preliminary data.</text>
</comment>
<evidence type="ECO:0000313" key="1">
    <source>
        <dbReference type="EMBL" id="MBW0521802.1"/>
    </source>
</evidence>
<dbReference type="Gene3D" id="3.10.10.10">
    <property type="entry name" value="HIV Type 1 Reverse Transcriptase, subunit A, domain 1"/>
    <property type="match status" value="1"/>
</dbReference>
<dbReference type="InterPro" id="IPR043128">
    <property type="entry name" value="Rev_trsase/Diguanyl_cyclase"/>
</dbReference>
<dbReference type="InterPro" id="IPR043502">
    <property type="entry name" value="DNA/RNA_pol_sf"/>
</dbReference>
<dbReference type="OrthoDB" id="2595244at2759"/>
<organism evidence="1 2">
    <name type="scientific">Austropuccinia psidii MF-1</name>
    <dbReference type="NCBI Taxonomy" id="1389203"/>
    <lineage>
        <taxon>Eukaryota</taxon>
        <taxon>Fungi</taxon>
        <taxon>Dikarya</taxon>
        <taxon>Basidiomycota</taxon>
        <taxon>Pucciniomycotina</taxon>
        <taxon>Pucciniomycetes</taxon>
        <taxon>Pucciniales</taxon>
        <taxon>Sphaerophragmiaceae</taxon>
        <taxon>Austropuccinia</taxon>
    </lineage>
</organism>
<dbReference type="InterPro" id="IPR050951">
    <property type="entry name" value="Retrovirus_Pol_polyprotein"/>
</dbReference>
<name>A0A9Q3HZG1_9BASI</name>